<evidence type="ECO:0000259" key="2">
    <source>
        <dbReference type="Pfam" id="PF01557"/>
    </source>
</evidence>
<dbReference type="Pfam" id="PF01557">
    <property type="entry name" value="FAA_hydrolase"/>
    <property type="match status" value="1"/>
</dbReference>
<dbReference type="GO" id="GO:0018773">
    <property type="term" value="F:acetylpyruvate hydrolase activity"/>
    <property type="evidence" value="ECO:0007669"/>
    <property type="project" value="TreeGrafter"/>
</dbReference>
<accession>A0A1H7XTN5</accession>
<evidence type="ECO:0000313" key="4">
    <source>
        <dbReference type="EMBL" id="SEM36487.1"/>
    </source>
</evidence>
<dbReference type="Gene3D" id="2.30.30.370">
    <property type="entry name" value="FAH"/>
    <property type="match status" value="1"/>
</dbReference>
<sequence length="273" mass="29074">MVVIHPFHPFPPRGDVRTVRIARYTHEGEVTFGVVDAQAETVAALAGHPFGELQPTGVVLPLSDVRLLSPMLPSKIVAVGRNYAAHAAELGNEVPEAPLTFFKPSTAVIGPTENIAYPPFSSDVQYEAELAVVIGRMCREVPHSRVNDVILGYTCANDVTARDVQQREGQWARAKGFDTACPLGPWIETDLDPADLAITCTVNGELRQAGRTSQMVRSIADLIVHISDAMTLLPGDVILTGTPAGVGPLAVGDEVAVTVEGIGTLSNRVVKRG</sequence>
<evidence type="ECO:0000256" key="1">
    <source>
        <dbReference type="ARBA" id="ARBA00022723"/>
    </source>
</evidence>
<name>A0A1H7XTN5_STRJI</name>
<dbReference type="SUPFAM" id="SSF56529">
    <property type="entry name" value="FAH"/>
    <property type="match status" value="1"/>
</dbReference>
<dbReference type="InterPro" id="IPR036663">
    <property type="entry name" value="Fumarylacetoacetase_C_sf"/>
</dbReference>
<dbReference type="eggNOG" id="COG0179">
    <property type="taxonomic scope" value="Bacteria"/>
</dbReference>
<dbReference type="PANTHER" id="PTHR11820:SF7">
    <property type="entry name" value="ACYLPYRUVASE FAHD1, MITOCHONDRIAL"/>
    <property type="match status" value="1"/>
</dbReference>
<keyword evidence="5" id="KW-1185">Reference proteome</keyword>
<feature type="domain" description="Fumarylacetoacetase-like C-terminal" evidence="2">
    <location>
        <begin position="75"/>
        <end position="270"/>
    </location>
</feature>
<dbReference type="GO" id="GO:0019752">
    <property type="term" value="P:carboxylic acid metabolic process"/>
    <property type="evidence" value="ECO:0007669"/>
    <property type="project" value="UniProtKB-ARBA"/>
</dbReference>
<dbReference type="Pfam" id="PF10370">
    <property type="entry name" value="Rv2993c-like_N"/>
    <property type="match status" value="1"/>
</dbReference>
<dbReference type="EMBL" id="FOAZ01000025">
    <property type="protein sequence ID" value="SEM36487.1"/>
    <property type="molecule type" value="Genomic_DNA"/>
</dbReference>
<feature type="domain" description="Rv2993c-like N-terminal" evidence="3">
    <location>
        <begin position="20"/>
        <end position="70"/>
    </location>
</feature>
<protein>
    <submittedName>
        <fullName evidence="4">2-keto-4-pentenoate hydratase/2-oxohepta-3-ene-1,7-dioic acid hydratase (Catechol pathway)</fullName>
    </submittedName>
</protein>
<dbReference type="STRING" id="235985.SAMN05414137_12525"/>
<dbReference type="AlphaFoldDB" id="A0A1H7XTN5"/>
<dbReference type="PANTHER" id="PTHR11820">
    <property type="entry name" value="ACYLPYRUVASE"/>
    <property type="match status" value="1"/>
</dbReference>
<evidence type="ECO:0000313" key="5">
    <source>
        <dbReference type="Proteomes" id="UP000183015"/>
    </source>
</evidence>
<dbReference type="Proteomes" id="UP000183015">
    <property type="component" value="Unassembled WGS sequence"/>
</dbReference>
<dbReference type="InterPro" id="IPR018833">
    <property type="entry name" value="Rv2993c-like_N"/>
</dbReference>
<dbReference type="InterPro" id="IPR011234">
    <property type="entry name" value="Fumarylacetoacetase-like_C"/>
</dbReference>
<evidence type="ECO:0000259" key="3">
    <source>
        <dbReference type="Pfam" id="PF10370"/>
    </source>
</evidence>
<dbReference type="Gene3D" id="3.90.850.10">
    <property type="entry name" value="Fumarylacetoacetase-like, C-terminal domain"/>
    <property type="match status" value="1"/>
</dbReference>
<dbReference type="FunFam" id="3.90.850.10:FF:000002">
    <property type="entry name" value="2-hydroxyhepta-2,4-diene-1,7-dioate isomerase"/>
    <property type="match status" value="1"/>
</dbReference>
<keyword evidence="1" id="KW-0479">Metal-binding</keyword>
<gene>
    <name evidence="4" type="ORF">SAMN05414137_12525</name>
</gene>
<dbReference type="GO" id="GO:0016853">
    <property type="term" value="F:isomerase activity"/>
    <property type="evidence" value="ECO:0007669"/>
    <property type="project" value="UniProtKB-ARBA"/>
</dbReference>
<organism evidence="4 5">
    <name type="scientific">Streptacidiphilus jiangxiensis</name>
    <dbReference type="NCBI Taxonomy" id="235985"/>
    <lineage>
        <taxon>Bacteria</taxon>
        <taxon>Bacillati</taxon>
        <taxon>Actinomycetota</taxon>
        <taxon>Actinomycetes</taxon>
        <taxon>Kitasatosporales</taxon>
        <taxon>Streptomycetaceae</taxon>
        <taxon>Streptacidiphilus</taxon>
    </lineage>
</organism>
<reference evidence="5" key="1">
    <citation type="submission" date="2016-10" db="EMBL/GenBank/DDBJ databases">
        <authorList>
            <person name="Varghese N."/>
        </authorList>
    </citation>
    <scope>NUCLEOTIDE SEQUENCE [LARGE SCALE GENOMIC DNA]</scope>
    <source>
        <strain evidence="5">DSM 45096 / BCRC 16803 / CGMCC 4.1857 / CIP 109030 / JCM 12277 / KCTC 19219 / NBRC 100920 / 33214</strain>
    </source>
</reference>
<dbReference type="GO" id="GO:0046872">
    <property type="term" value="F:metal ion binding"/>
    <property type="evidence" value="ECO:0007669"/>
    <property type="project" value="UniProtKB-KW"/>
</dbReference>
<proteinExistence type="predicted"/>